<accession>A0A1T4JSM4</accession>
<organism evidence="1 2">
    <name type="scientific">Sediminibacterium ginsengisoli</name>
    <dbReference type="NCBI Taxonomy" id="413434"/>
    <lineage>
        <taxon>Bacteria</taxon>
        <taxon>Pseudomonadati</taxon>
        <taxon>Bacteroidota</taxon>
        <taxon>Chitinophagia</taxon>
        <taxon>Chitinophagales</taxon>
        <taxon>Chitinophagaceae</taxon>
        <taxon>Sediminibacterium</taxon>
    </lineage>
</organism>
<evidence type="ECO:0000313" key="1">
    <source>
        <dbReference type="EMBL" id="SJZ33141.1"/>
    </source>
</evidence>
<name>A0A1T4JSM4_9BACT</name>
<keyword evidence="2" id="KW-1185">Reference proteome</keyword>
<gene>
    <name evidence="1" type="ORF">SAMN04488132_101148</name>
</gene>
<evidence type="ECO:0000313" key="2">
    <source>
        <dbReference type="Proteomes" id="UP000190888"/>
    </source>
</evidence>
<dbReference type="Proteomes" id="UP000190888">
    <property type="component" value="Unassembled WGS sequence"/>
</dbReference>
<dbReference type="EMBL" id="FUWH01000001">
    <property type="protein sequence ID" value="SJZ33141.1"/>
    <property type="molecule type" value="Genomic_DNA"/>
</dbReference>
<dbReference type="STRING" id="413434.SAMN04488132_101148"/>
<reference evidence="1 2" key="1">
    <citation type="submission" date="2017-02" db="EMBL/GenBank/DDBJ databases">
        <authorList>
            <person name="Peterson S.W."/>
        </authorList>
    </citation>
    <scope>NUCLEOTIDE SEQUENCE [LARGE SCALE GENOMIC DNA]</scope>
    <source>
        <strain evidence="1 2">DSM 22335</strain>
    </source>
</reference>
<proteinExistence type="predicted"/>
<sequence length="58" mass="6647">MSKYLPALQNKCGTGLPFVLKRTLTVRFKTRKNSFYNFIKKTVVILTGIGFELSINLH</sequence>
<protein>
    <submittedName>
        <fullName evidence="1">Uncharacterized protein</fullName>
    </submittedName>
</protein>
<dbReference type="AlphaFoldDB" id="A0A1T4JSM4"/>